<dbReference type="Gene3D" id="3.30.40.10">
    <property type="entry name" value="Zinc/RING finger domain, C3HC4 (zinc finger)"/>
    <property type="match status" value="1"/>
</dbReference>
<feature type="compositionally biased region" description="Polar residues" evidence="5">
    <location>
        <begin position="69"/>
        <end position="79"/>
    </location>
</feature>
<dbReference type="PROSITE" id="PS51044">
    <property type="entry name" value="ZF_SP_RING"/>
    <property type="match status" value="1"/>
</dbReference>
<name>W3WL78_PESFW</name>
<reference evidence="8" key="1">
    <citation type="journal article" date="2015" name="BMC Genomics">
        <title>Genomic and transcriptomic analysis of the endophytic fungus Pestalotiopsis fici reveals its lifestyle and high potential for synthesis of natural products.</title>
        <authorList>
            <person name="Wang X."/>
            <person name="Zhang X."/>
            <person name="Liu L."/>
            <person name="Xiang M."/>
            <person name="Wang W."/>
            <person name="Sun X."/>
            <person name="Che Y."/>
            <person name="Guo L."/>
            <person name="Liu G."/>
            <person name="Guo L."/>
            <person name="Wang C."/>
            <person name="Yin W.B."/>
            <person name="Stadler M."/>
            <person name="Zhang X."/>
            <person name="Liu X."/>
        </authorList>
    </citation>
    <scope>NUCLEOTIDE SEQUENCE [LARGE SCALE GENOMIC DNA]</scope>
    <source>
        <strain evidence="8">W106-1 / CGMCC3.15140</strain>
    </source>
</reference>
<feature type="region of interest" description="Disordered" evidence="5">
    <location>
        <begin position="642"/>
        <end position="726"/>
    </location>
</feature>
<dbReference type="GO" id="GO:0008270">
    <property type="term" value="F:zinc ion binding"/>
    <property type="evidence" value="ECO:0007669"/>
    <property type="project" value="UniProtKB-KW"/>
</dbReference>
<dbReference type="GO" id="GO:0061665">
    <property type="term" value="F:SUMO ligase activity"/>
    <property type="evidence" value="ECO:0007669"/>
    <property type="project" value="TreeGrafter"/>
</dbReference>
<accession>W3WL78</accession>
<feature type="compositionally biased region" description="Low complexity" evidence="5">
    <location>
        <begin position="682"/>
        <end position="694"/>
    </location>
</feature>
<feature type="region of interest" description="Disordered" evidence="5">
    <location>
        <begin position="229"/>
        <end position="261"/>
    </location>
</feature>
<organism evidence="7 8">
    <name type="scientific">Pestalotiopsis fici (strain W106-1 / CGMCC3.15140)</name>
    <dbReference type="NCBI Taxonomy" id="1229662"/>
    <lineage>
        <taxon>Eukaryota</taxon>
        <taxon>Fungi</taxon>
        <taxon>Dikarya</taxon>
        <taxon>Ascomycota</taxon>
        <taxon>Pezizomycotina</taxon>
        <taxon>Sordariomycetes</taxon>
        <taxon>Xylariomycetidae</taxon>
        <taxon>Amphisphaeriales</taxon>
        <taxon>Sporocadaceae</taxon>
        <taxon>Pestalotiopsis</taxon>
    </lineage>
</organism>
<dbReference type="InterPro" id="IPR057847">
    <property type="entry name" value="ZMIZ1/ZMIZ2_GBD-like"/>
</dbReference>
<sequence length="1226" mass="133731">MAPGHGQRPSSGRSVPATADFQYESSNKTVNKFLGGRQRAWMSNAAPVKPTPRPPKESLHERRPPIRIDSSQQPHQQETLARPAAAAAAAPPPPPPQVVNRPQSLPVSAQTVQVPPDASPALPTPAPSDEPSPALSAPIQPTNSSQTLPSVSTPTSFVPVTTAHFELIQAVATSEAVGATSPDAQDPTQLARTPAVATGQAAAVQEAENHISTVSDPDCGAVTAVQTPLTPSTSTVTPMSAALPPSPNVREQPPPPPAKRQRAGNMAYTLLADLNAFAKLEHQITQSGGEYSLDGDLERPRYSLLRNACNEGDLFFVVLHQLFCCWTLSTEFLHELSVECGADPSQIDNAFGLLDSILKSNSKLRIAHARFFESFPAPLGARNNQFPLYKQTMVQVFTFLTLMSQRWIVVTDAHVKLGYPLLMDELLNTFGLYSTTLQAIVFRASRRNLGVKDGQAGEAMDLLFKTDQNAHNDGNGNIVSRVVADIHNDQRNIQLIHTYKMLVAQARASGQAFQQRQRVPYQPQHLSQQPNTMMRHPNNHVPVTGHASGGAGVSQNMVSAPNGQASATGAFGGNFVFAPTVASQQYSVPSTHFNRAASNGAVNSPTNATFFSQLNNNNTPIATGPQQSPIMAQGQFLQMLGSPGAQFSASPQSSPHLAQSFPSALHSRRSSHHLQAPAVQSPQMQNMMNLPQQMRGSPVQNNMNSVQQTQLPNPSSPHLPPGTSQSPVQMQQNMTAMSYAAHVRANQRLNNAAVDVRQLQPTPSQQQLQQPSLAMYAAAYADLGRQNNSTPNNQSLPPARMHVTATADFRRHPPTRIPQDQHPHDAHSRKSLEMSLHQSHLRSPRRILKGIMFSSQHERYYQYIKYLALDPSPIPQQKYLHVFQFNVTQSEVFKLSSDSPANALGPPSNFYFDGSLRIRIRVCFARGVGRVPSEQDWIVAETDWPEHIQMQLNNQPLMFRRKQHHSKDQPVEVGGFVVAGENILKVSVPVQKPFEKGMPFVAVEVIETLSHTSMYALPNLSDEAVIPAEETRVVIQNRLGGASNSCDDDELAMVSSDLSINITDPFSMSLWNTPVRGKGCTHLECFDLETWLTTRPGKKSCTCGAKRASDCELCPKEPSLVDKWKCPLCSGDARPGSLRIDGYFAKVRRALANQNLLSVKKIQVTTDGSWTPIIPDDDDDDNTDSDDDGPARNGSLKKAPISRPPTNQVAQQRGRTAQVEVICLDD</sequence>
<evidence type="ECO:0000313" key="8">
    <source>
        <dbReference type="Proteomes" id="UP000030651"/>
    </source>
</evidence>
<dbReference type="GeneID" id="19278125"/>
<dbReference type="EMBL" id="KI912119">
    <property type="protein sequence ID" value="ETS74628.1"/>
    <property type="molecule type" value="Genomic_DNA"/>
</dbReference>
<keyword evidence="8" id="KW-1185">Reference proteome</keyword>
<dbReference type="HOGENOM" id="CLU_004153_1_0_1"/>
<evidence type="ECO:0000313" key="7">
    <source>
        <dbReference type="EMBL" id="ETS74628.1"/>
    </source>
</evidence>
<keyword evidence="3" id="KW-0862">Zinc</keyword>
<dbReference type="GO" id="GO:0016925">
    <property type="term" value="P:protein sumoylation"/>
    <property type="evidence" value="ECO:0007669"/>
    <property type="project" value="TreeGrafter"/>
</dbReference>
<evidence type="ECO:0000256" key="5">
    <source>
        <dbReference type="SAM" id="MobiDB-lite"/>
    </source>
</evidence>
<dbReference type="InParanoid" id="W3WL78"/>
<feature type="compositionally biased region" description="Polar residues" evidence="5">
    <location>
        <begin position="698"/>
        <end position="713"/>
    </location>
</feature>
<dbReference type="KEGG" id="pfy:PFICI_13112"/>
<dbReference type="InterPro" id="IPR004181">
    <property type="entry name" value="Znf_MIZ"/>
</dbReference>
<dbReference type="RefSeq" id="XP_007839884.1">
    <property type="nucleotide sequence ID" value="XM_007841693.1"/>
</dbReference>
<feature type="region of interest" description="Disordered" evidence="5">
    <location>
        <begin position="1168"/>
        <end position="1216"/>
    </location>
</feature>
<dbReference type="Proteomes" id="UP000030651">
    <property type="component" value="Unassembled WGS sequence"/>
</dbReference>
<dbReference type="PANTHER" id="PTHR10782:SF4">
    <property type="entry name" value="TONALLI, ISOFORM E"/>
    <property type="match status" value="1"/>
</dbReference>
<feature type="domain" description="SP-RING-type" evidence="6">
    <location>
        <begin position="1047"/>
        <end position="1153"/>
    </location>
</feature>
<feature type="compositionally biased region" description="Low complexity" evidence="5">
    <location>
        <begin position="229"/>
        <end position="240"/>
    </location>
</feature>
<evidence type="ECO:0000256" key="2">
    <source>
        <dbReference type="ARBA" id="ARBA00022771"/>
    </source>
</evidence>
<dbReference type="OMA" id="DNWRCPI"/>
<dbReference type="Pfam" id="PF25527">
    <property type="entry name" value="GBD-like_ZMIZ1_ZMIZ2"/>
    <property type="match status" value="1"/>
</dbReference>
<gene>
    <name evidence="7" type="ORF">PFICI_13112</name>
</gene>
<dbReference type="eggNOG" id="KOG2169">
    <property type="taxonomic scope" value="Eukaryota"/>
</dbReference>
<feature type="compositionally biased region" description="Polar residues" evidence="5">
    <location>
        <begin position="1204"/>
        <end position="1215"/>
    </location>
</feature>
<feature type="compositionally biased region" description="Pro residues" evidence="5">
    <location>
        <begin position="244"/>
        <end position="258"/>
    </location>
</feature>
<proteinExistence type="predicted"/>
<keyword evidence="1" id="KW-0479">Metal-binding</keyword>
<feature type="compositionally biased region" description="Polar residues" evidence="5">
    <location>
        <begin position="645"/>
        <end position="662"/>
    </location>
</feature>
<evidence type="ECO:0000256" key="4">
    <source>
        <dbReference type="PROSITE-ProRule" id="PRU00452"/>
    </source>
</evidence>
<feature type="compositionally biased region" description="Basic and acidic residues" evidence="5">
    <location>
        <begin position="54"/>
        <end position="66"/>
    </location>
</feature>
<dbReference type="OrthoDB" id="27975at2759"/>
<evidence type="ECO:0000256" key="1">
    <source>
        <dbReference type="ARBA" id="ARBA00022723"/>
    </source>
</evidence>
<dbReference type="PANTHER" id="PTHR10782">
    <property type="entry name" value="ZINC FINGER MIZ DOMAIN-CONTAINING PROTEIN"/>
    <property type="match status" value="1"/>
</dbReference>
<dbReference type="InterPro" id="IPR013083">
    <property type="entry name" value="Znf_RING/FYVE/PHD"/>
</dbReference>
<evidence type="ECO:0000256" key="3">
    <source>
        <dbReference type="ARBA" id="ARBA00022833"/>
    </source>
</evidence>
<feature type="compositionally biased region" description="Acidic residues" evidence="5">
    <location>
        <begin position="1175"/>
        <end position="1188"/>
    </location>
</feature>
<feature type="compositionally biased region" description="Polar residues" evidence="5">
    <location>
        <begin position="100"/>
        <end position="113"/>
    </location>
</feature>
<dbReference type="STRING" id="1229662.W3WL78"/>
<dbReference type="GO" id="GO:0000785">
    <property type="term" value="C:chromatin"/>
    <property type="evidence" value="ECO:0007669"/>
    <property type="project" value="TreeGrafter"/>
</dbReference>
<keyword evidence="2 4" id="KW-0863">Zinc-finger</keyword>
<feature type="region of interest" description="Disordered" evidence="5">
    <location>
        <begin position="1"/>
        <end position="154"/>
    </location>
</feature>
<evidence type="ECO:0000259" key="6">
    <source>
        <dbReference type="PROSITE" id="PS51044"/>
    </source>
</evidence>
<dbReference type="AlphaFoldDB" id="W3WL78"/>
<protein>
    <recommendedName>
        <fullName evidence="6">SP-RING-type domain-containing protein</fullName>
    </recommendedName>
</protein>